<dbReference type="Proteomes" id="UP000322362">
    <property type="component" value="Unassembled WGS sequence"/>
</dbReference>
<comment type="caution">
    <text evidence="1">The sequence shown here is derived from an EMBL/GenBank/DDBJ whole genome shotgun (WGS) entry which is preliminary data.</text>
</comment>
<proteinExistence type="predicted"/>
<dbReference type="EMBL" id="VTAV01000004">
    <property type="protein sequence ID" value="TYR36593.1"/>
    <property type="molecule type" value="Genomic_DNA"/>
</dbReference>
<keyword evidence="2" id="KW-1185">Reference proteome</keyword>
<dbReference type="AlphaFoldDB" id="A0A5D4H8M8"/>
<name>A0A5D4H8M8_9SPHI</name>
<organism evidence="1 2">
    <name type="scientific">Sphingobacterium phlebotomi</name>
    <dbReference type="NCBI Taxonomy" id="2605433"/>
    <lineage>
        <taxon>Bacteria</taxon>
        <taxon>Pseudomonadati</taxon>
        <taxon>Bacteroidota</taxon>
        <taxon>Sphingobacteriia</taxon>
        <taxon>Sphingobacteriales</taxon>
        <taxon>Sphingobacteriaceae</taxon>
        <taxon>Sphingobacterium</taxon>
    </lineage>
</organism>
<reference evidence="1 2" key="1">
    <citation type="submission" date="2019-08" db="EMBL/GenBank/DDBJ databases">
        <title>Phlebobacter frassis gen. nov. sp. nov., a new member of family Sphingobacteriaceae isolated from sand fly rearing media.</title>
        <authorList>
            <person name="Kakumanu M.L."/>
            <person name="Marayati B.F."/>
            <person name="Wada-Katsumata A."/>
            <person name="Wasserberg G."/>
            <person name="Schal C."/>
            <person name="Apperson C.S."/>
            <person name="Ponnusamy L."/>
        </authorList>
    </citation>
    <scope>NUCLEOTIDE SEQUENCE [LARGE SCALE GENOMIC DNA]</scope>
    <source>
        <strain evidence="1 2">SSI9</strain>
    </source>
</reference>
<accession>A0A5D4H8M8</accession>
<gene>
    <name evidence="1" type="ORF">FXV77_08800</name>
</gene>
<evidence type="ECO:0000313" key="2">
    <source>
        <dbReference type="Proteomes" id="UP000322362"/>
    </source>
</evidence>
<sequence length="165" mass="18171">MVITILNIFFSKKFNQISLLYIQAIRRPVTPMGTIMSITNPDSNETSADGNVISLDGRVTSSSADIVSLPYLMKLPTILFASVYGMTIPVPNMYVLPYTVNVLMHRSCFPAYGEIRKKDESILSMDGRTVSLHGEISGKTVFITSPYELATSPYDDMASLPGVYS</sequence>
<protein>
    <submittedName>
        <fullName evidence="1">Uncharacterized protein</fullName>
    </submittedName>
</protein>
<evidence type="ECO:0000313" key="1">
    <source>
        <dbReference type="EMBL" id="TYR36593.1"/>
    </source>
</evidence>